<sequence>MDTSALFPWGPDLYCIHREDLLHMSLSHSFSLCKGSDSLAVPVSCTDTNAGVSLAPRGFRCWTLCLSAAQNRSEAVV</sequence>
<evidence type="ECO:0000313" key="2">
    <source>
        <dbReference type="Proteomes" id="UP000694892"/>
    </source>
</evidence>
<dbReference type="Proteomes" id="UP000694892">
    <property type="component" value="Chromosome 8S"/>
</dbReference>
<reference evidence="2" key="1">
    <citation type="journal article" date="2016" name="Nature">
        <title>Genome evolution in the allotetraploid frog Xenopus laevis.</title>
        <authorList>
            <person name="Session A.M."/>
            <person name="Uno Y."/>
            <person name="Kwon T."/>
            <person name="Chapman J.A."/>
            <person name="Toyoda A."/>
            <person name="Takahashi S."/>
            <person name="Fukui A."/>
            <person name="Hikosaka A."/>
            <person name="Suzuki A."/>
            <person name="Kondo M."/>
            <person name="van Heeringen S.J."/>
            <person name="Quigley I."/>
            <person name="Heinz S."/>
            <person name="Ogino H."/>
            <person name="Ochi H."/>
            <person name="Hellsten U."/>
            <person name="Lyons J.B."/>
            <person name="Simakov O."/>
            <person name="Putnam N."/>
            <person name="Stites J."/>
            <person name="Kuroki Y."/>
            <person name="Tanaka T."/>
            <person name="Michiue T."/>
            <person name="Watanabe M."/>
            <person name="Bogdanovic O."/>
            <person name="Lister R."/>
            <person name="Georgiou G."/>
            <person name="Paranjpe S.S."/>
            <person name="van Kruijsbergen I."/>
            <person name="Shu S."/>
            <person name="Carlson J."/>
            <person name="Kinoshita T."/>
            <person name="Ohta Y."/>
            <person name="Mawaribuchi S."/>
            <person name="Jenkins J."/>
            <person name="Grimwood J."/>
            <person name="Schmutz J."/>
            <person name="Mitros T."/>
            <person name="Mozaffari S.V."/>
            <person name="Suzuki Y."/>
            <person name="Haramoto Y."/>
            <person name="Yamamoto T.S."/>
            <person name="Takagi C."/>
            <person name="Heald R."/>
            <person name="Miller K."/>
            <person name="Haudenschild C."/>
            <person name="Kitzman J."/>
            <person name="Nakayama T."/>
            <person name="Izutsu Y."/>
            <person name="Robert J."/>
            <person name="Fortriede J."/>
            <person name="Burns K."/>
            <person name="Lotay V."/>
            <person name="Karimi K."/>
            <person name="Yasuoka Y."/>
            <person name="Dichmann D.S."/>
            <person name="Flajnik M.F."/>
            <person name="Houston D.W."/>
            <person name="Shendure J."/>
            <person name="DuPasquier L."/>
            <person name="Vize P.D."/>
            <person name="Zorn A.M."/>
            <person name="Ito M."/>
            <person name="Marcotte E.M."/>
            <person name="Wallingford J.B."/>
            <person name="Ito Y."/>
            <person name="Asashima M."/>
            <person name="Ueno N."/>
            <person name="Matsuda Y."/>
            <person name="Veenstra G.J."/>
            <person name="Fujiyama A."/>
            <person name="Harland R.M."/>
            <person name="Taira M."/>
            <person name="Rokhsar D.S."/>
        </authorList>
    </citation>
    <scope>NUCLEOTIDE SEQUENCE [LARGE SCALE GENOMIC DNA]</scope>
    <source>
        <strain evidence="2">J</strain>
    </source>
</reference>
<gene>
    <name evidence="1" type="ORF">XELAEV_18041528mg</name>
</gene>
<protein>
    <submittedName>
        <fullName evidence="1">Uncharacterized protein</fullName>
    </submittedName>
</protein>
<organism evidence="1 2">
    <name type="scientific">Xenopus laevis</name>
    <name type="common">African clawed frog</name>
    <dbReference type="NCBI Taxonomy" id="8355"/>
    <lineage>
        <taxon>Eukaryota</taxon>
        <taxon>Metazoa</taxon>
        <taxon>Chordata</taxon>
        <taxon>Craniata</taxon>
        <taxon>Vertebrata</taxon>
        <taxon>Euteleostomi</taxon>
        <taxon>Amphibia</taxon>
        <taxon>Batrachia</taxon>
        <taxon>Anura</taxon>
        <taxon>Pipoidea</taxon>
        <taxon>Pipidae</taxon>
        <taxon>Xenopodinae</taxon>
        <taxon>Xenopus</taxon>
        <taxon>Xenopus</taxon>
    </lineage>
</organism>
<accession>A0A974C2E3</accession>
<dbReference type="EMBL" id="CM004481">
    <property type="protein sequence ID" value="OCT65289.1"/>
    <property type="molecule type" value="Genomic_DNA"/>
</dbReference>
<evidence type="ECO:0000313" key="1">
    <source>
        <dbReference type="EMBL" id="OCT65289.1"/>
    </source>
</evidence>
<proteinExistence type="predicted"/>
<name>A0A974C2E3_XENLA</name>
<dbReference type="AlphaFoldDB" id="A0A974C2E3"/>